<proteinExistence type="predicted"/>
<dbReference type="Proteomes" id="UP001500454">
    <property type="component" value="Unassembled WGS sequence"/>
</dbReference>
<accession>A0ABP8IY73</accession>
<evidence type="ECO:0008006" key="3">
    <source>
        <dbReference type="Google" id="ProtNLM"/>
    </source>
</evidence>
<keyword evidence="2" id="KW-1185">Reference proteome</keyword>
<comment type="caution">
    <text evidence="1">The sequence shown here is derived from an EMBL/GenBank/DDBJ whole genome shotgun (WGS) entry which is preliminary data.</text>
</comment>
<evidence type="ECO:0000313" key="2">
    <source>
        <dbReference type="Proteomes" id="UP001500454"/>
    </source>
</evidence>
<sequence length="207" mass="22926">MRRTTAFWVCLALLEGWALLFNGQVAGQRLPANDSAYYATRNARLLLKLFLTDDHWMESSTAQGETHFTSKGEARKTAGVIPIPTVSINRDLLATAPPQPGLSGAYERVNNNLVGFLTKNGAIVSLVKLNRTSRDNSRKNDIFLVDQADAYLVATYAQQKDFLYFDDGMSKFVLLAGGGVWAVDLAARRLMNRDEILHYLGLGKATR</sequence>
<organism evidence="1 2">
    <name type="scientific">Hymenobacter koreensis</name>
    <dbReference type="NCBI Taxonomy" id="1084523"/>
    <lineage>
        <taxon>Bacteria</taxon>
        <taxon>Pseudomonadati</taxon>
        <taxon>Bacteroidota</taxon>
        <taxon>Cytophagia</taxon>
        <taxon>Cytophagales</taxon>
        <taxon>Hymenobacteraceae</taxon>
        <taxon>Hymenobacter</taxon>
    </lineage>
</organism>
<protein>
    <recommendedName>
        <fullName evidence="3">Phosphodiester glycosidase domain-containing protein</fullName>
    </recommendedName>
</protein>
<name>A0ABP8IY73_9BACT</name>
<reference evidence="2" key="1">
    <citation type="journal article" date="2019" name="Int. J. Syst. Evol. Microbiol.">
        <title>The Global Catalogue of Microorganisms (GCM) 10K type strain sequencing project: providing services to taxonomists for standard genome sequencing and annotation.</title>
        <authorList>
            <consortium name="The Broad Institute Genomics Platform"/>
            <consortium name="The Broad Institute Genome Sequencing Center for Infectious Disease"/>
            <person name="Wu L."/>
            <person name="Ma J."/>
        </authorList>
    </citation>
    <scope>NUCLEOTIDE SEQUENCE [LARGE SCALE GENOMIC DNA]</scope>
    <source>
        <strain evidence="2">JCM 17924</strain>
    </source>
</reference>
<gene>
    <name evidence="1" type="ORF">GCM10023186_17790</name>
</gene>
<dbReference type="EMBL" id="BAABHA010000003">
    <property type="protein sequence ID" value="GAA4379906.1"/>
    <property type="molecule type" value="Genomic_DNA"/>
</dbReference>
<evidence type="ECO:0000313" key="1">
    <source>
        <dbReference type="EMBL" id="GAA4379906.1"/>
    </source>
</evidence>